<dbReference type="Gene3D" id="1.25.40.20">
    <property type="entry name" value="Ankyrin repeat-containing domain"/>
    <property type="match status" value="2"/>
</dbReference>
<protein>
    <submittedName>
        <fullName evidence="1">Protein 21.1</fullName>
    </submittedName>
</protein>
<dbReference type="InterPro" id="IPR002110">
    <property type="entry name" value="Ankyrin_rpt"/>
</dbReference>
<gene>
    <name evidence="1" type="ORF">TPC1_15155</name>
</gene>
<dbReference type="PANTHER" id="PTHR24120">
    <property type="entry name" value="GH07239P"/>
    <property type="match status" value="1"/>
</dbReference>
<sequence length="429" mass="50587">SALYYALKHSFVKQDKYIQFYKELLQNECHQIFQPGFYTALGQVIQYQIDLNDELLDELIKLEGLRMSAQNSQLFPLAQAILTNNSLIVDKMLQKYRIDQLINQYPLHALAKHNLTFQFSKLTPFLSRKNEFDETALMVACKHSSTETMRLLLQEAGQRTSFERKTALMFAAEHKFSEGVSALFDLEKQFWDYQDSSALTYAALNFKNKKLDQKQIYKLIFYYVGKDKNAMKTVIEENNSELFNLLKKQTSHNFIHEALTYNMQEAVRFYLFQEPILNQMGDSVLMTCVKNAQAKYYEYFQHQIKHQNQMGETALIYAIKYLSEFEIIPKFLYQEAAICDYQGHTALYYALKLDRKTVLKHLIQLEGKCINQWGQVSTGNLDIKILQQHFTQKEIYNMQQKDYFGRCQRSEYVDCFGRSSKWIRKQLLQ</sequence>
<reference evidence="1" key="1">
    <citation type="submission" date="2015-07" db="EMBL/GenBank/DDBJ databases">
        <title>Adaptation to a free-living lifestyle via gene acquisitions in the diplomonad Trepomonas sp. PC1.</title>
        <authorList>
            <person name="Xu F."/>
            <person name="Jerlstrom-Hultqvist J."/>
            <person name="Kolisko M."/>
            <person name="Simpson A.G.B."/>
            <person name="Roger A.J."/>
            <person name="Svard S.G."/>
            <person name="Andersson J.O."/>
        </authorList>
    </citation>
    <scope>NUCLEOTIDE SEQUENCE</scope>
    <source>
        <strain evidence="1">PC1</strain>
    </source>
</reference>
<dbReference type="SMART" id="SM00248">
    <property type="entry name" value="ANK"/>
    <property type="match status" value="5"/>
</dbReference>
<proteinExistence type="predicted"/>
<organism evidence="1">
    <name type="scientific">Trepomonas sp. PC1</name>
    <dbReference type="NCBI Taxonomy" id="1076344"/>
    <lineage>
        <taxon>Eukaryota</taxon>
        <taxon>Metamonada</taxon>
        <taxon>Diplomonadida</taxon>
        <taxon>Hexamitidae</taxon>
        <taxon>Hexamitinae</taxon>
        <taxon>Trepomonas</taxon>
    </lineage>
</organism>
<dbReference type="PANTHER" id="PTHR24120:SF4">
    <property type="entry name" value="GH07239P"/>
    <property type="match status" value="1"/>
</dbReference>
<dbReference type="EMBL" id="GDID01003818">
    <property type="protein sequence ID" value="JAP92788.1"/>
    <property type="molecule type" value="Transcribed_RNA"/>
</dbReference>
<feature type="non-terminal residue" evidence="1">
    <location>
        <position position="1"/>
    </location>
</feature>
<dbReference type="SUPFAM" id="SSF48403">
    <property type="entry name" value="Ankyrin repeat"/>
    <property type="match status" value="1"/>
</dbReference>
<feature type="non-terminal residue" evidence="1">
    <location>
        <position position="429"/>
    </location>
</feature>
<dbReference type="InterPro" id="IPR036770">
    <property type="entry name" value="Ankyrin_rpt-contain_sf"/>
</dbReference>
<dbReference type="Pfam" id="PF12796">
    <property type="entry name" value="Ank_2"/>
    <property type="match status" value="2"/>
</dbReference>
<name>A0A146K8V9_9EUKA</name>
<dbReference type="AlphaFoldDB" id="A0A146K8V9"/>
<accession>A0A146K8V9</accession>
<evidence type="ECO:0000313" key="1">
    <source>
        <dbReference type="EMBL" id="JAP92788.1"/>
    </source>
</evidence>